<dbReference type="Pfam" id="PF13581">
    <property type="entry name" value="HATPase_c_2"/>
    <property type="match status" value="1"/>
</dbReference>
<evidence type="ECO:0000256" key="1">
    <source>
        <dbReference type="ARBA" id="ARBA00004651"/>
    </source>
</evidence>
<evidence type="ECO:0000256" key="12">
    <source>
        <dbReference type="SAM" id="Phobius"/>
    </source>
</evidence>
<evidence type="ECO:0000256" key="5">
    <source>
        <dbReference type="ARBA" id="ARBA00022692"/>
    </source>
</evidence>
<gene>
    <name evidence="14" type="ORF">HF690_12380</name>
</gene>
<dbReference type="InterPro" id="IPR003660">
    <property type="entry name" value="HAMP_dom"/>
</dbReference>
<reference evidence="14 15" key="1">
    <citation type="journal article" date="2017" name="Int. J. Syst. Evol. Microbiol.">
        <title>Oleiagrimonas citrea sp. nov., a marine bacterium isolated from tidal flat sediment and emended description of the genus Oleiagrimonas Fang et al. 2015 and Oleiagrimonas soli.</title>
        <authorList>
            <person name="Yang S.H."/>
            <person name="Seo H.S."/>
            <person name="Seong C.N."/>
            <person name="Kwon K.K."/>
        </authorList>
    </citation>
    <scope>NUCLEOTIDE SEQUENCE [LARGE SCALE GENOMIC DNA]</scope>
    <source>
        <strain evidence="14 15">MEBiC09124</strain>
    </source>
</reference>
<evidence type="ECO:0000256" key="9">
    <source>
        <dbReference type="ARBA" id="ARBA00023136"/>
    </source>
</evidence>
<dbReference type="GO" id="GO:0005886">
    <property type="term" value="C:plasma membrane"/>
    <property type="evidence" value="ECO:0007669"/>
    <property type="project" value="UniProtKB-SubCell"/>
</dbReference>
<dbReference type="EMBL" id="JAAZQD010000004">
    <property type="protein sequence ID" value="NKZ39747.1"/>
    <property type="molecule type" value="Genomic_DNA"/>
</dbReference>
<keyword evidence="6" id="KW-0418">Kinase</keyword>
<evidence type="ECO:0000259" key="13">
    <source>
        <dbReference type="PROSITE" id="PS50885"/>
    </source>
</evidence>
<dbReference type="Pfam" id="PF07228">
    <property type="entry name" value="SpoIIE"/>
    <property type="match status" value="1"/>
</dbReference>
<feature type="domain" description="HAMP" evidence="13">
    <location>
        <begin position="314"/>
        <end position="367"/>
    </location>
</feature>
<dbReference type="InterPro" id="IPR036457">
    <property type="entry name" value="PPM-type-like_dom_sf"/>
</dbReference>
<dbReference type="RefSeq" id="WP_168609639.1">
    <property type="nucleotide sequence ID" value="NZ_JAAZQD010000004.1"/>
</dbReference>
<keyword evidence="5 12" id="KW-0812">Transmembrane</keyword>
<keyword evidence="15" id="KW-1185">Reference proteome</keyword>
<evidence type="ECO:0000256" key="11">
    <source>
        <dbReference type="SAM" id="MobiDB-lite"/>
    </source>
</evidence>
<evidence type="ECO:0000313" key="14">
    <source>
        <dbReference type="EMBL" id="NKZ39747.1"/>
    </source>
</evidence>
<keyword evidence="7" id="KW-0378">Hydrolase</keyword>
<dbReference type="InterPro" id="IPR003594">
    <property type="entry name" value="HATPase_dom"/>
</dbReference>
<dbReference type="AlphaFoldDB" id="A0A846ZQ22"/>
<dbReference type="GO" id="GO:0007165">
    <property type="term" value="P:signal transduction"/>
    <property type="evidence" value="ECO:0007669"/>
    <property type="project" value="InterPro"/>
</dbReference>
<dbReference type="GO" id="GO:0016791">
    <property type="term" value="F:phosphatase activity"/>
    <property type="evidence" value="ECO:0007669"/>
    <property type="project" value="TreeGrafter"/>
</dbReference>
<evidence type="ECO:0000256" key="7">
    <source>
        <dbReference type="ARBA" id="ARBA00022801"/>
    </source>
</evidence>
<dbReference type="PANTHER" id="PTHR43156">
    <property type="entry name" value="STAGE II SPORULATION PROTEIN E-RELATED"/>
    <property type="match status" value="1"/>
</dbReference>
<evidence type="ECO:0000256" key="4">
    <source>
        <dbReference type="ARBA" id="ARBA00022679"/>
    </source>
</evidence>
<evidence type="ECO:0000256" key="8">
    <source>
        <dbReference type="ARBA" id="ARBA00022989"/>
    </source>
</evidence>
<dbReference type="SMART" id="SM00304">
    <property type="entry name" value="HAMP"/>
    <property type="match status" value="1"/>
</dbReference>
<organism evidence="14 15">
    <name type="scientific">Oleiagrimonas citrea</name>
    <dbReference type="NCBI Taxonomy" id="1665687"/>
    <lineage>
        <taxon>Bacteria</taxon>
        <taxon>Pseudomonadati</taxon>
        <taxon>Pseudomonadota</taxon>
        <taxon>Gammaproteobacteria</taxon>
        <taxon>Lysobacterales</taxon>
        <taxon>Rhodanobacteraceae</taxon>
        <taxon>Oleiagrimonas</taxon>
    </lineage>
</organism>
<dbReference type="InterPro" id="IPR033479">
    <property type="entry name" value="dCache_1"/>
</dbReference>
<dbReference type="Pfam" id="PF02743">
    <property type="entry name" value="dCache_1"/>
    <property type="match status" value="1"/>
</dbReference>
<dbReference type="CDD" id="cd16936">
    <property type="entry name" value="HATPase_RsbW-like"/>
    <property type="match status" value="1"/>
</dbReference>
<dbReference type="SUPFAM" id="SSF158472">
    <property type="entry name" value="HAMP domain-like"/>
    <property type="match status" value="1"/>
</dbReference>
<dbReference type="CDD" id="cd06225">
    <property type="entry name" value="HAMP"/>
    <property type="match status" value="1"/>
</dbReference>
<name>A0A846ZQ22_9GAMM</name>
<keyword evidence="10" id="KW-0175">Coiled coil</keyword>
<feature type="region of interest" description="Disordered" evidence="11">
    <location>
        <begin position="707"/>
        <end position="732"/>
    </location>
</feature>
<feature type="transmembrane region" description="Helical" evidence="12">
    <location>
        <begin position="12"/>
        <end position="32"/>
    </location>
</feature>
<keyword evidence="9 12" id="KW-0472">Membrane</keyword>
<dbReference type="PANTHER" id="PTHR43156:SF2">
    <property type="entry name" value="STAGE II SPORULATION PROTEIN E"/>
    <property type="match status" value="1"/>
</dbReference>
<dbReference type="Proteomes" id="UP000541636">
    <property type="component" value="Unassembled WGS sequence"/>
</dbReference>
<dbReference type="PROSITE" id="PS50885">
    <property type="entry name" value="HAMP"/>
    <property type="match status" value="1"/>
</dbReference>
<feature type="transmembrane region" description="Helical" evidence="12">
    <location>
        <begin position="290"/>
        <end position="312"/>
    </location>
</feature>
<proteinExistence type="predicted"/>
<dbReference type="GO" id="GO:0016301">
    <property type="term" value="F:kinase activity"/>
    <property type="evidence" value="ECO:0007669"/>
    <property type="project" value="UniProtKB-KW"/>
</dbReference>
<dbReference type="Gene3D" id="3.30.450.20">
    <property type="entry name" value="PAS domain"/>
    <property type="match status" value="1"/>
</dbReference>
<dbReference type="Gene3D" id="3.30.565.10">
    <property type="entry name" value="Histidine kinase-like ATPase, C-terminal domain"/>
    <property type="match status" value="1"/>
</dbReference>
<evidence type="ECO:0000256" key="3">
    <source>
        <dbReference type="ARBA" id="ARBA00022553"/>
    </source>
</evidence>
<evidence type="ECO:0000313" key="15">
    <source>
        <dbReference type="Proteomes" id="UP000541636"/>
    </source>
</evidence>
<dbReference type="InterPro" id="IPR001932">
    <property type="entry name" value="PPM-type_phosphatase-like_dom"/>
</dbReference>
<feature type="coiled-coil region" evidence="10">
    <location>
        <begin position="359"/>
        <end position="386"/>
    </location>
</feature>
<evidence type="ECO:0000256" key="6">
    <source>
        <dbReference type="ARBA" id="ARBA00022777"/>
    </source>
</evidence>
<dbReference type="Gene3D" id="3.60.40.10">
    <property type="entry name" value="PPM-type phosphatase domain"/>
    <property type="match status" value="1"/>
</dbReference>
<keyword evidence="3" id="KW-0597">Phosphoprotein</keyword>
<evidence type="ECO:0000256" key="2">
    <source>
        <dbReference type="ARBA" id="ARBA00022475"/>
    </source>
</evidence>
<dbReference type="SUPFAM" id="SSF55874">
    <property type="entry name" value="ATPase domain of HSP90 chaperone/DNA topoisomerase II/histidine kinase"/>
    <property type="match status" value="1"/>
</dbReference>
<dbReference type="SUPFAM" id="SSF81606">
    <property type="entry name" value="PP2C-like"/>
    <property type="match status" value="1"/>
</dbReference>
<evidence type="ECO:0000256" key="10">
    <source>
        <dbReference type="SAM" id="Coils"/>
    </source>
</evidence>
<dbReference type="InterPro" id="IPR052016">
    <property type="entry name" value="Bact_Sigma-Reg"/>
</dbReference>
<keyword evidence="2" id="KW-1003">Cell membrane</keyword>
<comment type="caution">
    <text evidence="14">The sequence shown here is derived from an EMBL/GenBank/DDBJ whole genome shotgun (WGS) entry which is preliminary data.</text>
</comment>
<dbReference type="Pfam" id="PF00672">
    <property type="entry name" value="HAMP"/>
    <property type="match status" value="1"/>
</dbReference>
<comment type="subcellular location">
    <subcellularLocation>
        <location evidence="1">Cell membrane</location>
        <topology evidence="1">Multi-pass membrane protein</topology>
    </subcellularLocation>
</comment>
<keyword evidence="8 12" id="KW-1133">Transmembrane helix</keyword>
<keyword evidence="4" id="KW-0808">Transferase</keyword>
<dbReference type="Gene3D" id="6.10.340.10">
    <property type="match status" value="1"/>
</dbReference>
<dbReference type="InterPro" id="IPR036890">
    <property type="entry name" value="HATPase_C_sf"/>
</dbReference>
<sequence>MGWRSISIAPRLALWALLGSALVLAISGTILFTHTRDTILAHTHREAGALTRSAASRIEARLDRVMVSTQQLAALIDRPAPETDKILHQALKANHDLSGLAVAFRPEDGQTAHAPFVSRDSEGMLHERDLRDDPTQYWEQNWFLGGLTCRAGCWQRPFFSKSRHRWLINFSVAIVRKGRPVGLVNADVSLDWLQDILGALHKPDGAQAFVMGGNGKYLAHDEHDLTGHAGSPALLKALAARTGTPTLLSTNHAPDLGETSWLYGAPIHGSYWSLGMLIPEQRIYAPLRRLFVIDLSVGLLALLCIAVMLLVVTRRTLAPLGVLTARAEHIARGETEFELPAVRGHDEIGRLTQAFDTMRKELAAHIEQLTEAVRAQQRLSSELEIAQQIQTSLLPSEHYIEAHTSRFELHACLRPARAVGGDLYSYFMLDHRHFCVMVGDVSDKGIPAALFMARTITLAKALAAHTLSPQQILKRLNQELCVGNDSCMFVTLLCGVLDLRNGKLTLASAGHDPIILCGEGGAHLIETETGPAIGLDEDATYPSRTVQLHAGDTLMMYTDGITEANDAQMRMYGIERALKMLDHAPRPEHASEYTRRLLSDLDHFVGHADQADDITILALSWCHTADEQASDMLELDLPSQLEDVFAALERCDQTMTASGIPSSVRADVRLVLEELMVNMVEHGHVAKADGCIRLRLECEEDVHVSLRDDGHPFNPLEAKPPPTTTDGAADPEQVGGFGIHLVRAMASELTYSHDAQGNHLQLRFVNNPRMESES</sequence>
<dbReference type="SMART" id="SM00331">
    <property type="entry name" value="PP2C_SIG"/>
    <property type="match status" value="1"/>
</dbReference>
<dbReference type="CDD" id="cd12913">
    <property type="entry name" value="PDC1_MCP_like"/>
    <property type="match status" value="1"/>
</dbReference>
<accession>A0A846ZQ22</accession>
<protein>
    <submittedName>
        <fullName evidence="14">SpoIIE family protein phosphatase</fullName>
    </submittedName>
</protein>